<evidence type="ECO:0000256" key="1">
    <source>
        <dbReference type="ARBA" id="ARBA00009817"/>
    </source>
</evidence>
<dbReference type="GeneTree" id="ENSGT00940000170402"/>
<dbReference type="Proteomes" id="UP000694397">
    <property type="component" value="Chromosome 4"/>
</dbReference>
<dbReference type="OrthoDB" id="6424451at2759"/>
<organism evidence="3 4">
    <name type="scientific">Scleropages formosus</name>
    <name type="common">Asian bonytongue</name>
    <name type="synonym">Osteoglossum formosum</name>
    <dbReference type="NCBI Taxonomy" id="113540"/>
    <lineage>
        <taxon>Eukaryota</taxon>
        <taxon>Metazoa</taxon>
        <taxon>Chordata</taxon>
        <taxon>Craniata</taxon>
        <taxon>Vertebrata</taxon>
        <taxon>Euteleostomi</taxon>
        <taxon>Actinopterygii</taxon>
        <taxon>Neopterygii</taxon>
        <taxon>Teleostei</taxon>
        <taxon>Osteoglossocephala</taxon>
        <taxon>Osteoglossomorpha</taxon>
        <taxon>Osteoglossiformes</taxon>
        <taxon>Osteoglossidae</taxon>
        <taxon>Scleropages</taxon>
    </lineage>
</organism>
<name>A0A8C9SSA6_SCLFO</name>
<feature type="chain" id="PRO_5034740288" description="Heme-binding protein 2-like" evidence="2">
    <location>
        <begin position="21"/>
        <end position="215"/>
    </location>
</feature>
<keyword evidence="4" id="KW-1185">Reference proteome</keyword>
<keyword evidence="2" id="KW-0732">Signal</keyword>
<evidence type="ECO:0000256" key="2">
    <source>
        <dbReference type="SAM" id="SignalP"/>
    </source>
</evidence>
<dbReference type="SUPFAM" id="SSF55136">
    <property type="entry name" value="Probable bacterial effector-binding domain"/>
    <property type="match status" value="1"/>
</dbReference>
<protein>
    <recommendedName>
        <fullName evidence="5">Heme-binding protein 2-like</fullName>
    </recommendedName>
</protein>
<dbReference type="Ensembl" id="ENSSFOT00015056569.1">
    <property type="protein sequence ID" value="ENSSFOP00015041720.1"/>
    <property type="gene ID" value="ENSSFOG00015030330.1"/>
</dbReference>
<dbReference type="PANTHER" id="PTHR11220">
    <property type="entry name" value="HEME-BINDING PROTEIN-RELATED"/>
    <property type="match status" value="1"/>
</dbReference>
<dbReference type="Pfam" id="PF04832">
    <property type="entry name" value="SOUL"/>
    <property type="match status" value="1"/>
</dbReference>
<dbReference type="InterPro" id="IPR011256">
    <property type="entry name" value="Reg_factor_effector_dom_sf"/>
</dbReference>
<evidence type="ECO:0000313" key="3">
    <source>
        <dbReference type="Ensembl" id="ENSSFOP00015041720.1"/>
    </source>
</evidence>
<dbReference type="GO" id="GO:0020037">
    <property type="term" value="F:heme binding"/>
    <property type="evidence" value="ECO:0007669"/>
    <property type="project" value="TreeGrafter"/>
</dbReference>
<evidence type="ECO:0008006" key="5">
    <source>
        <dbReference type="Google" id="ProtNLM"/>
    </source>
</evidence>
<reference evidence="3" key="2">
    <citation type="submission" date="2025-08" db="UniProtKB">
        <authorList>
            <consortium name="Ensembl"/>
        </authorList>
    </citation>
    <scope>IDENTIFICATION</scope>
</reference>
<dbReference type="Gene3D" id="3.20.80.10">
    <property type="entry name" value="Regulatory factor, effector binding domain"/>
    <property type="match status" value="1"/>
</dbReference>
<proteinExistence type="inferred from homology"/>
<dbReference type="GO" id="GO:0005737">
    <property type="term" value="C:cytoplasm"/>
    <property type="evidence" value="ECO:0007669"/>
    <property type="project" value="TreeGrafter"/>
</dbReference>
<comment type="similarity">
    <text evidence="1">Belongs to the HEBP family.</text>
</comment>
<sequence length="215" mass="23019">MKNQLAIAFVSFALLTSSRAGEWSAPEFCHGSPCPEYALVENHGAFEERYYNSSLWLETPVQSTAYSDVALGFGRLYRFASGSDENGECARLPLTAPAIVLSSRSDSGETRVSTAIFVPPDTELPKPGDPSVMVVLKSGGTVYVRVFGGLPTESIVLDNMRQLQKDLMDAGKLQDPHRFVGAGYAPSATLLQGHNEVWVFGDAAALADAGSNVAQ</sequence>
<feature type="signal peptide" evidence="2">
    <location>
        <begin position="1"/>
        <end position="20"/>
    </location>
</feature>
<reference evidence="3 4" key="1">
    <citation type="submission" date="2019-04" db="EMBL/GenBank/DDBJ databases">
        <authorList>
            <consortium name="Wellcome Sanger Institute Data Sharing"/>
        </authorList>
    </citation>
    <scope>NUCLEOTIDE SEQUENCE [LARGE SCALE GENOMIC DNA]</scope>
</reference>
<dbReference type="InterPro" id="IPR006917">
    <property type="entry name" value="SOUL_heme-bd"/>
</dbReference>
<gene>
    <name evidence="3" type="primary">soul2</name>
</gene>
<dbReference type="PANTHER" id="PTHR11220:SF69">
    <property type="entry name" value="HEME-BINDING PROTEIN 2"/>
    <property type="match status" value="1"/>
</dbReference>
<accession>A0A8C9SSA6</accession>
<dbReference type="AlphaFoldDB" id="A0A8C9SSA6"/>
<reference evidence="3" key="3">
    <citation type="submission" date="2025-09" db="UniProtKB">
        <authorList>
            <consortium name="Ensembl"/>
        </authorList>
    </citation>
    <scope>IDENTIFICATION</scope>
</reference>
<evidence type="ECO:0000313" key="4">
    <source>
        <dbReference type="Proteomes" id="UP000694397"/>
    </source>
</evidence>